<dbReference type="Proteomes" id="UP001281761">
    <property type="component" value="Unassembled WGS sequence"/>
</dbReference>
<evidence type="ECO:0000256" key="1">
    <source>
        <dbReference type="SAM" id="SignalP"/>
    </source>
</evidence>
<gene>
    <name evidence="2" type="ORF">BLNAU_19878</name>
</gene>
<protein>
    <submittedName>
        <fullName evidence="2">Uncharacterized protein</fullName>
    </submittedName>
</protein>
<keyword evidence="3" id="KW-1185">Reference proteome</keyword>
<feature type="signal peptide" evidence="1">
    <location>
        <begin position="1"/>
        <end position="15"/>
    </location>
</feature>
<evidence type="ECO:0000313" key="2">
    <source>
        <dbReference type="EMBL" id="KAK2945189.1"/>
    </source>
</evidence>
<name>A0ABQ9X1G4_9EUKA</name>
<accession>A0ABQ9X1G4</accession>
<organism evidence="2 3">
    <name type="scientific">Blattamonas nauphoetae</name>
    <dbReference type="NCBI Taxonomy" id="2049346"/>
    <lineage>
        <taxon>Eukaryota</taxon>
        <taxon>Metamonada</taxon>
        <taxon>Preaxostyla</taxon>
        <taxon>Oxymonadida</taxon>
        <taxon>Blattamonas</taxon>
    </lineage>
</organism>
<comment type="caution">
    <text evidence="2">The sequence shown here is derived from an EMBL/GenBank/DDBJ whole genome shotgun (WGS) entry which is preliminary data.</text>
</comment>
<keyword evidence="1" id="KW-0732">Signal</keyword>
<reference evidence="2 3" key="1">
    <citation type="journal article" date="2022" name="bioRxiv">
        <title>Genomics of Preaxostyla Flagellates Illuminates Evolutionary Transitions and the Path Towards Mitochondrial Loss.</title>
        <authorList>
            <person name="Novak L.V.F."/>
            <person name="Treitli S.C."/>
            <person name="Pyrih J."/>
            <person name="Halakuc P."/>
            <person name="Pipaliya S.V."/>
            <person name="Vacek V."/>
            <person name="Brzon O."/>
            <person name="Soukal P."/>
            <person name="Eme L."/>
            <person name="Dacks J.B."/>
            <person name="Karnkowska A."/>
            <person name="Elias M."/>
            <person name="Hampl V."/>
        </authorList>
    </citation>
    <scope>NUCLEOTIDE SEQUENCE [LARGE SCALE GENOMIC DNA]</scope>
    <source>
        <strain evidence="2">NAU3</strain>
        <tissue evidence="2">Gut</tissue>
    </source>
</reference>
<proteinExistence type="predicted"/>
<dbReference type="EMBL" id="JARBJD010000269">
    <property type="protein sequence ID" value="KAK2945189.1"/>
    <property type="molecule type" value="Genomic_DNA"/>
</dbReference>
<sequence>MLTFILLSCASLINTRHVGENGQPPPHNPAIETLGEDQSLEVDVPSEQDIIALCLKNDTWVLCISADEESEGKLNLNQESFDKPVSIQDMRFVRLCLQNGKRSPCVLFEGETQPDGDDEDIMFSSEFMEAFTKCIMNFASTPGDAAKEKNDAEDERLTLCLKNNQWSVCPSTDEDHEGFVNICHKNDRWSLCQSPDKEDEIMFDAPFQDFAVITLCHKNDEWSVCTGSEGPDDVNSIDFVETCLRNGKWGQCPPKESDDFQFPTAYSENGKWSFCHSKEDENENILTVCRKDDAYSICQSVDDEDEIMNNTPAEDMGIVKLCVNDDKLSVCLSAEEEYNAEETFLVVACLRNGQWGRCLQAEEEHFKIHSEDEGIFQMCLKNKKWSLCHPPTEESEGVIMLCYKNGKWSPFLSDDLIEHSDKISPVEGTSVFKLCLKNGKWSVCLSAEEEKEADDIAVFPLCRRKGIWLLHLTAEQERSR</sequence>
<feature type="chain" id="PRO_5046657034" evidence="1">
    <location>
        <begin position="16"/>
        <end position="480"/>
    </location>
</feature>
<evidence type="ECO:0000313" key="3">
    <source>
        <dbReference type="Proteomes" id="UP001281761"/>
    </source>
</evidence>